<feature type="region of interest" description="Disordered" evidence="1">
    <location>
        <begin position="120"/>
        <end position="176"/>
    </location>
</feature>
<feature type="compositionally biased region" description="Polar residues" evidence="1">
    <location>
        <begin position="150"/>
        <end position="174"/>
    </location>
</feature>
<dbReference type="Proteomes" id="UP001492380">
    <property type="component" value="Unassembled WGS sequence"/>
</dbReference>
<keyword evidence="3" id="KW-1185">Reference proteome</keyword>
<feature type="compositionally biased region" description="Low complexity" evidence="1">
    <location>
        <begin position="676"/>
        <end position="691"/>
    </location>
</feature>
<proteinExistence type="predicted"/>
<comment type="caution">
    <text evidence="2">The sequence shown here is derived from an EMBL/GenBank/DDBJ whole genome shotgun (WGS) entry which is preliminary data.</text>
</comment>
<feature type="compositionally biased region" description="Basic and acidic residues" evidence="1">
    <location>
        <begin position="572"/>
        <end position="611"/>
    </location>
</feature>
<protein>
    <submittedName>
        <fullName evidence="2">Uncharacterized protein</fullName>
    </submittedName>
</protein>
<accession>A0ABR1YP51</accession>
<evidence type="ECO:0000313" key="3">
    <source>
        <dbReference type="Proteomes" id="UP001492380"/>
    </source>
</evidence>
<organism evidence="2 3">
    <name type="scientific">Phyllosticta capitalensis</name>
    <dbReference type="NCBI Taxonomy" id="121624"/>
    <lineage>
        <taxon>Eukaryota</taxon>
        <taxon>Fungi</taxon>
        <taxon>Dikarya</taxon>
        <taxon>Ascomycota</taxon>
        <taxon>Pezizomycotina</taxon>
        <taxon>Dothideomycetes</taxon>
        <taxon>Dothideomycetes incertae sedis</taxon>
        <taxon>Botryosphaeriales</taxon>
        <taxon>Phyllostictaceae</taxon>
        <taxon>Phyllosticta</taxon>
    </lineage>
</organism>
<dbReference type="EMBL" id="JBBWRZ010000005">
    <property type="protein sequence ID" value="KAK8235192.1"/>
    <property type="molecule type" value="Genomic_DNA"/>
</dbReference>
<name>A0ABR1YP51_9PEZI</name>
<feature type="region of interest" description="Disordered" evidence="1">
    <location>
        <begin position="565"/>
        <end position="702"/>
    </location>
</feature>
<feature type="region of interest" description="Disordered" evidence="1">
    <location>
        <begin position="256"/>
        <end position="278"/>
    </location>
</feature>
<gene>
    <name evidence="2" type="ORF">HDK90DRAFT_236132</name>
</gene>
<reference evidence="2 3" key="1">
    <citation type="submission" date="2024-04" db="EMBL/GenBank/DDBJ databases">
        <title>Phyllosticta paracitricarpa is synonymous to the EU quarantine fungus P. citricarpa based on phylogenomic analyses.</title>
        <authorList>
            <consortium name="Lawrence Berkeley National Laboratory"/>
            <person name="Van Ingen-Buijs V.A."/>
            <person name="Van Westerhoven A.C."/>
            <person name="Haridas S."/>
            <person name="Skiadas P."/>
            <person name="Martin F."/>
            <person name="Groenewald J.Z."/>
            <person name="Crous P.W."/>
            <person name="Seidl M.F."/>
        </authorList>
    </citation>
    <scope>NUCLEOTIDE SEQUENCE [LARGE SCALE GENOMIC DNA]</scope>
    <source>
        <strain evidence="2 3">CBS 123374</strain>
    </source>
</reference>
<evidence type="ECO:0000256" key="1">
    <source>
        <dbReference type="SAM" id="MobiDB-lite"/>
    </source>
</evidence>
<evidence type="ECO:0000313" key="2">
    <source>
        <dbReference type="EMBL" id="KAK8235192.1"/>
    </source>
</evidence>
<feature type="compositionally biased region" description="Polar residues" evidence="1">
    <location>
        <begin position="662"/>
        <end position="672"/>
    </location>
</feature>
<feature type="compositionally biased region" description="Basic residues" evidence="1">
    <location>
        <begin position="632"/>
        <end position="642"/>
    </location>
</feature>
<sequence>MTNPAMSVPFMLPMTQQQALQQQTLFAQPNPFLQATYLVPVQVPLDPRQQFQQQQQAQQQLANTIRGHQLQLQLQQRTQQDLQHQLLREQKKKEFRFEFFQKVDEAQLEELRAERSSRPLTIYPPPAVQSRPRYHGRNSSISSAHSSRSHGTFYSPSTSQSQSMQGSPRTSSALSGHVFPDMQRLSLASQASSQSLGPSYSQRRPSVAPFQCAMYDPNNPEGCKHHTVRTALGTDVSVNCKTFALNTGITASRYNPRGITPSRYHSRDTPTPVRSQADVDTREVEAAIRIYISQLALAIWHQSLPGASRQDPAIKDVDNRLVSAVLDLWLVTERKFNFRHNFVPYGSTLSGEDGGKGQGATFFFELGDSTLRWEVESFAETQKAQLEREMYAPKSITKEWIQRPVVGLAAGGKNGAGPRSGGGPIKLQTTLFKRTFIFLDAIEDFRKTISNRPATGRFRLVDTSHQELTRAWGYQSLDQVRSSGRFQGCLQCDKRTRCGVVRHPQTADWVCSGCFQYADPNKPQELEWSRKESVWRCDTSRISFPSGIQCGCLFHQRARLQSLQREVATKPQKPERSRPTEALIRKEAMPARAAPLDRHERPSVRFDERIKQMGQRSATPCPAALNEPTPAIKKRPSPHRWPRSILRFNSVMKTTVEEESSDTGSSGATSVDATFGSGASKGSSTPPSSRTSSDEDAIPRPS</sequence>